<keyword evidence="4" id="KW-0677">Repeat</keyword>
<gene>
    <name evidence="16" type="primary">LOC121396599</name>
</gene>
<dbReference type="AlphaFoldDB" id="A0A8J1LG08"/>
<keyword evidence="13" id="KW-0812">Transmembrane</keyword>
<dbReference type="GO" id="GO:0019903">
    <property type="term" value="F:protein phosphatase binding"/>
    <property type="evidence" value="ECO:0007669"/>
    <property type="project" value="TreeGrafter"/>
</dbReference>
<evidence type="ECO:0000256" key="7">
    <source>
        <dbReference type="ARBA" id="ARBA00023180"/>
    </source>
</evidence>
<evidence type="ECO:0000259" key="14">
    <source>
        <dbReference type="PROSITE" id="PS50835"/>
    </source>
</evidence>
<evidence type="ECO:0000256" key="10">
    <source>
        <dbReference type="ARBA" id="ARBA00041781"/>
    </source>
</evidence>
<dbReference type="InterPro" id="IPR056386">
    <property type="entry name" value="Ig_CD22"/>
</dbReference>
<evidence type="ECO:0000256" key="3">
    <source>
        <dbReference type="ARBA" id="ARBA00022729"/>
    </source>
</evidence>
<name>A0A8J1LG08_XENLA</name>
<evidence type="ECO:0000256" key="2">
    <source>
        <dbReference type="ARBA" id="ARBA00022475"/>
    </source>
</evidence>
<feature type="transmembrane region" description="Helical" evidence="13">
    <location>
        <begin position="691"/>
        <end position="712"/>
    </location>
</feature>
<comment type="subunit">
    <text evidence="12">Predominantly monomer of isoform CD22-beta. Also found as heterodimer of isoform CD22-beta and a shorter isoform. Interacts with PTPN6/SHP-1, LYN, SYK, PIK3R1/PIK3R2 and PLCG1 upon phosphorylation. Interacts with GRB2, INPP5D and SHC1 upon phosphorylation. May form a complex with INPP5D/SHIP, GRB2 and SHC1.</text>
</comment>
<proteinExistence type="predicted"/>
<evidence type="ECO:0000256" key="13">
    <source>
        <dbReference type="SAM" id="Phobius"/>
    </source>
</evidence>
<keyword evidence="13" id="KW-1133">Transmembrane helix</keyword>
<dbReference type="SMART" id="SM00409">
    <property type="entry name" value="IG"/>
    <property type="match status" value="6"/>
</dbReference>
<accession>A0A8J1LG08</accession>
<feature type="domain" description="Ig-like" evidence="14">
    <location>
        <begin position="333"/>
        <end position="413"/>
    </location>
</feature>
<dbReference type="GO" id="GO:0030888">
    <property type="term" value="P:regulation of B cell proliferation"/>
    <property type="evidence" value="ECO:0007669"/>
    <property type="project" value="TreeGrafter"/>
</dbReference>
<dbReference type="GO" id="GO:0005769">
    <property type="term" value="C:early endosome"/>
    <property type="evidence" value="ECO:0007669"/>
    <property type="project" value="TreeGrafter"/>
</dbReference>
<dbReference type="GO" id="GO:0070062">
    <property type="term" value="C:extracellular exosome"/>
    <property type="evidence" value="ECO:0007669"/>
    <property type="project" value="TreeGrafter"/>
</dbReference>
<dbReference type="KEGG" id="xla:121396599"/>
<dbReference type="GO" id="GO:0042113">
    <property type="term" value="P:B cell activation"/>
    <property type="evidence" value="ECO:0007669"/>
    <property type="project" value="TreeGrafter"/>
</dbReference>
<dbReference type="GO" id="GO:0033691">
    <property type="term" value="F:sialic acid binding"/>
    <property type="evidence" value="ECO:0007669"/>
    <property type="project" value="TreeGrafter"/>
</dbReference>
<dbReference type="InterPro" id="IPR007110">
    <property type="entry name" value="Ig-like_dom"/>
</dbReference>
<dbReference type="PANTHER" id="PTHR46958">
    <property type="entry name" value="B-CELL RECEPTOR CD22"/>
    <property type="match status" value="1"/>
</dbReference>
<evidence type="ECO:0000256" key="6">
    <source>
        <dbReference type="ARBA" id="ARBA00023157"/>
    </source>
</evidence>
<keyword evidence="8" id="KW-0393">Immunoglobulin domain</keyword>
<dbReference type="InterPro" id="IPR036179">
    <property type="entry name" value="Ig-like_dom_sf"/>
</dbReference>
<dbReference type="SMART" id="SM00408">
    <property type="entry name" value="IGc2"/>
    <property type="match status" value="4"/>
</dbReference>
<dbReference type="GO" id="GO:0042609">
    <property type="term" value="F:CD4 receptor binding"/>
    <property type="evidence" value="ECO:0007669"/>
    <property type="project" value="TreeGrafter"/>
</dbReference>
<dbReference type="PANTHER" id="PTHR46958:SF1">
    <property type="entry name" value="B-CELL RECEPTOR CD22"/>
    <property type="match status" value="1"/>
</dbReference>
<feature type="domain" description="Ig-like" evidence="14">
    <location>
        <begin position="421"/>
        <end position="506"/>
    </location>
</feature>
<keyword evidence="2" id="KW-1003">Cell membrane</keyword>
<dbReference type="InterPro" id="IPR013783">
    <property type="entry name" value="Ig-like_fold"/>
</dbReference>
<keyword evidence="15" id="KW-1185">Reference proteome</keyword>
<dbReference type="OrthoDB" id="6250964at2759"/>
<keyword evidence="13" id="KW-0472">Membrane</keyword>
<evidence type="ECO:0000256" key="1">
    <source>
        <dbReference type="ARBA" id="ARBA00004251"/>
    </source>
</evidence>
<dbReference type="GeneID" id="121396599"/>
<sequence>MDKDLFYNVLINGLILVLNAGFCHTIWKDDPVYFPEKITAWKGSCVLIPCYEKPNSRIKNFLWYQNPVYDNNQSKWTGTIVYQIKDPVNVDSHNMRISRYQESGKCGIVLKDVQEGDIGKYKLRIEDEDNLWMTKKSVSLNVSDSTPEFMIKPVEVGRESWKLTLSCYINYYCPDDSIRLSWAGDVKGDKVQIIPKIKESLDNKETIRTETTLSFNPNWTDHNKTIECVLTRGNNKVIKTVVLNIQYPPKGVRILPETSTITIREGEEVPLECSAESSNPPIVRYWWYKSNNKVTEDKSHYKARESGTYYCAAENEIDRTRSTSVTINVQYAPKVELKISSQEIREDSDYTLTCSVDANPQPEDISWYKDREKISSKNSNTLELDNIREQDSGSYECEARNSLGTKRSAVYVNVMYPPKNPEVVLQPKKTFYVEGSNVQLRCSINSSNPEVSQITWFKDGNSWAYEKGNNKPNDYIIIDRIKEEHRGSYTCKAANKISATSSKPVSINVLYPPKEVKIKPQSPVVEGNSASLHCSVGRSNPTVSEYRWYKDTVLQSYRNNQIKFPGIKWTDSGNYTCEARNDIGNVLSQPVPLNVQYAPVNVMISCTPSNPVPEHTKVTLTCKAQAYPTTITYAIYKDGVLLQNSHSLVLHDIQLNNKGKYHCTARNIFGSRKSDIIDIHVSYGLTSIFKYVGAALGIFFSLLVFIIMAIYFKIWKKVFPFRSDDSESHFIVMKKSHPELPDNAVRQPPPANSDLDQLNYSTIQFPAQPVGGATSRTIPHDHGVIYSVVQKTHGTSKVHEYENMNTTNRPQGENPDEIHYSTITNLPRGGTVHPSAPEVQYAMLNTNNQQNIYS</sequence>
<evidence type="ECO:0000256" key="11">
    <source>
        <dbReference type="ARBA" id="ARBA00045430"/>
    </source>
</evidence>
<dbReference type="FunFam" id="2.60.40.10:FF:000032">
    <property type="entry name" value="palladin isoform X1"/>
    <property type="match status" value="1"/>
</dbReference>
<dbReference type="Pfam" id="PF13927">
    <property type="entry name" value="Ig_3"/>
    <property type="match status" value="1"/>
</dbReference>
<organism evidence="15 16">
    <name type="scientific">Xenopus laevis</name>
    <name type="common">African clawed frog</name>
    <dbReference type="NCBI Taxonomy" id="8355"/>
    <lineage>
        <taxon>Eukaryota</taxon>
        <taxon>Metazoa</taxon>
        <taxon>Chordata</taxon>
        <taxon>Craniata</taxon>
        <taxon>Vertebrata</taxon>
        <taxon>Euteleostomi</taxon>
        <taxon>Amphibia</taxon>
        <taxon>Batrachia</taxon>
        <taxon>Anura</taxon>
        <taxon>Pipoidea</taxon>
        <taxon>Pipidae</taxon>
        <taxon>Xenopodinae</taxon>
        <taxon>Xenopus</taxon>
        <taxon>Xenopus</taxon>
    </lineage>
</organism>
<dbReference type="InterPro" id="IPR003599">
    <property type="entry name" value="Ig_sub"/>
</dbReference>
<dbReference type="InterPro" id="IPR003598">
    <property type="entry name" value="Ig_sub2"/>
</dbReference>
<feature type="domain" description="Ig-like" evidence="14">
    <location>
        <begin position="256"/>
        <end position="328"/>
    </location>
</feature>
<dbReference type="Proteomes" id="UP000186698">
    <property type="component" value="Chromosome 7S"/>
</dbReference>
<feature type="domain" description="Ig-like" evidence="14">
    <location>
        <begin position="599"/>
        <end position="682"/>
    </location>
</feature>
<evidence type="ECO:0000256" key="4">
    <source>
        <dbReference type="ARBA" id="ARBA00022737"/>
    </source>
</evidence>
<dbReference type="Pfam" id="PF13895">
    <property type="entry name" value="Ig_2"/>
    <property type="match status" value="4"/>
</dbReference>
<feature type="domain" description="Ig-like" evidence="14">
    <location>
        <begin position="513"/>
        <end position="594"/>
    </location>
</feature>
<dbReference type="GO" id="GO:0050859">
    <property type="term" value="P:negative regulation of B cell receptor signaling pathway"/>
    <property type="evidence" value="ECO:0007669"/>
    <property type="project" value="TreeGrafter"/>
</dbReference>
<dbReference type="GO" id="GO:0007155">
    <property type="term" value="P:cell adhesion"/>
    <property type="evidence" value="ECO:0007669"/>
    <property type="project" value="UniProtKB-KW"/>
</dbReference>
<keyword evidence="7" id="KW-0325">Glycoprotein</keyword>
<feature type="transmembrane region" description="Helical" evidence="13">
    <location>
        <begin position="5"/>
        <end position="27"/>
    </location>
</feature>
<keyword evidence="3" id="KW-0732">Signal</keyword>
<evidence type="ECO:0000256" key="9">
    <source>
        <dbReference type="ARBA" id="ARBA00040106"/>
    </source>
</evidence>
<reference evidence="16" key="1">
    <citation type="submission" date="2025-08" db="UniProtKB">
        <authorList>
            <consortium name="RefSeq"/>
        </authorList>
    </citation>
    <scope>IDENTIFICATION</scope>
    <source>
        <strain evidence="16">J_2021</strain>
        <tissue evidence="16">Erythrocytes</tissue>
    </source>
</reference>
<dbReference type="RefSeq" id="XP_041427635.1">
    <property type="nucleotide sequence ID" value="XM_041571701.1"/>
</dbReference>
<feature type="domain" description="Ig-like" evidence="14">
    <location>
        <begin position="147"/>
        <end position="244"/>
    </location>
</feature>
<evidence type="ECO:0000256" key="8">
    <source>
        <dbReference type="ARBA" id="ARBA00023319"/>
    </source>
</evidence>
<evidence type="ECO:0000256" key="12">
    <source>
        <dbReference type="ARBA" id="ARBA00046458"/>
    </source>
</evidence>
<evidence type="ECO:0000313" key="15">
    <source>
        <dbReference type="Proteomes" id="UP000186698"/>
    </source>
</evidence>
<protein>
    <recommendedName>
        <fullName evidence="9">B-cell receptor CD22</fullName>
    </recommendedName>
    <alternativeName>
        <fullName evidence="10">Sialic acid-binding Ig-like lectin 2</fullName>
    </alternativeName>
</protein>
<dbReference type="GO" id="GO:0009897">
    <property type="term" value="C:external side of plasma membrane"/>
    <property type="evidence" value="ECO:0007669"/>
    <property type="project" value="TreeGrafter"/>
</dbReference>
<dbReference type="CDD" id="cd00096">
    <property type="entry name" value="Ig"/>
    <property type="match status" value="2"/>
</dbReference>
<comment type="function">
    <text evidence="11">Most highly expressed siglec (sialic acid-binding immunoglobulin-like lectin) on B-cells that plays a role in various aspects of B-cell biology including differentiation, antigen presentation, and trafficking to bone marrow. Binds to alpha 2,6-linked sialic acid residues of surface molecules such as CD22 itself, CD45 and IgM in a cis configuration. Can also bind to ligands on other cells as an adhesion molecule in a trans configuration. Acts as an inhibitory coreceptor on the surface of B-cells and inhibits B-cell receptor induced signaling, characterized by inhibition of the calcium mobilization and cellular activation. Mechanistically, the immunoreceptor tyrosine-based inhibitory motif domain is phosphorylated by the Src kinase LYN, which in turn leads to the recruitment of the protein tyrosine phosphatase 1/PTPN6, leading to the negative regulation of BCR signaling. If this negative signaling from is of sufficient strength, apoptosis of the B-cell can be induced.</text>
</comment>
<comment type="subcellular location">
    <subcellularLocation>
        <location evidence="1">Cell membrane</location>
        <topology evidence="1">Single-pass type I membrane protein</topology>
    </subcellularLocation>
</comment>
<dbReference type="PROSITE" id="PS50835">
    <property type="entry name" value="IG_LIKE"/>
    <property type="match status" value="6"/>
</dbReference>
<dbReference type="Gene3D" id="2.60.40.10">
    <property type="entry name" value="Immunoglobulins"/>
    <property type="match status" value="7"/>
</dbReference>
<evidence type="ECO:0000313" key="16">
    <source>
        <dbReference type="RefSeq" id="XP_041427635.1"/>
    </source>
</evidence>
<keyword evidence="5" id="KW-0130">Cell adhesion</keyword>
<keyword evidence="6" id="KW-1015">Disulfide bond</keyword>
<dbReference type="SUPFAM" id="SSF48726">
    <property type="entry name" value="Immunoglobulin"/>
    <property type="match status" value="7"/>
</dbReference>
<dbReference type="Pfam" id="PF24518">
    <property type="entry name" value="Ig_CD22"/>
    <property type="match status" value="1"/>
</dbReference>
<evidence type="ECO:0000256" key="5">
    <source>
        <dbReference type="ARBA" id="ARBA00022889"/>
    </source>
</evidence>
<dbReference type="GO" id="GO:0055037">
    <property type="term" value="C:recycling endosome"/>
    <property type="evidence" value="ECO:0007669"/>
    <property type="project" value="TreeGrafter"/>
</dbReference>